<comment type="caution">
    <text evidence="1">The sequence shown here is derived from an EMBL/GenBank/DDBJ whole genome shotgun (WGS) entry which is preliminary data.</text>
</comment>
<dbReference type="OrthoDB" id="6157757at2759"/>
<dbReference type="PROSITE" id="PS50966">
    <property type="entry name" value="ZF_SWIM"/>
    <property type="match status" value="1"/>
</dbReference>
<organism evidence="1 2">
    <name type="scientific">Paramuricea clavata</name>
    <name type="common">Red gorgonian</name>
    <name type="synonym">Violescent sea-whip</name>
    <dbReference type="NCBI Taxonomy" id="317549"/>
    <lineage>
        <taxon>Eukaryota</taxon>
        <taxon>Metazoa</taxon>
        <taxon>Cnidaria</taxon>
        <taxon>Anthozoa</taxon>
        <taxon>Octocorallia</taxon>
        <taxon>Malacalcyonacea</taxon>
        <taxon>Plexauridae</taxon>
        <taxon>Paramuricea</taxon>
    </lineage>
</organism>
<gene>
    <name evidence="1" type="ORF">PACLA_8A057119</name>
</gene>
<accession>A0A6S7HXL8</accession>
<dbReference type="Proteomes" id="UP001152795">
    <property type="component" value="Unassembled WGS sequence"/>
</dbReference>
<dbReference type="InterPro" id="IPR007527">
    <property type="entry name" value="Znf_SWIM"/>
</dbReference>
<reference evidence="1" key="1">
    <citation type="submission" date="2020-04" db="EMBL/GenBank/DDBJ databases">
        <authorList>
            <person name="Alioto T."/>
            <person name="Alioto T."/>
            <person name="Gomez Garrido J."/>
        </authorList>
    </citation>
    <scope>NUCLEOTIDE SEQUENCE</scope>
    <source>
        <strain evidence="1">A484AB</strain>
    </source>
</reference>
<proteinExistence type="predicted"/>
<evidence type="ECO:0000313" key="2">
    <source>
        <dbReference type="Proteomes" id="UP001152795"/>
    </source>
</evidence>
<dbReference type="AlphaFoldDB" id="A0A6S7HXL8"/>
<dbReference type="GO" id="GO:0008270">
    <property type="term" value="F:zinc ion binding"/>
    <property type="evidence" value="ECO:0007669"/>
    <property type="project" value="InterPro"/>
</dbReference>
<protein>
    <submittedName>
        <fullName evidence="1">Calcium-responsive transcription factor</fullName>
    </submittedName>
</protein>
<keyword evidence="2" id="KW-1185">Reference proteome</keyword>
<evidence type="ECO:0000313" key="1">
    <source>
        <dbReference type="EMBL" id="CAB4010226.1"/>
    </source>
</evidence>
<dbReference type="EMBL" id="CACRXK020006716">
    <property type="protein sequence ID" value="CAB4010226.1"/>
    <property type="molecule type" value="Genomic_DNA"/>
</dbReference>
<name>A0A6S7HXL8_PARCT</name>
<dbReference type="Pfam" id="PF04434">
    <property type="entry name" value="SWIM"/>
    <property type="match status" value="1"/>
</dbReference>
<dbReference type="PANTHER" id="PTHR47456">
    <property type="entry name" value="PHD-TYPE DOMAIN-CONTAINING PROTEIN"/>
    <property type="match status" value="1"/>
</dbReference>
<sequence length="556" mass="64000">MILDALTMKRGEFFMRSSCDSDTFYALHFGQPSCQCESWRKTQYPCKHFYAIFNFFEEWNFSRLPEFYKNSVFITLDTEHLTTAPTDVTTDEQPSQSLVDSFANDRNGSNVNLDSKTKACADHSDITESDSLWKVNSLEEPPQKEEREISNPLKLRKLLLGKIDSLKNLIFLIDDANVLQNATSAVDAILANVQQHCPEQNGIPLRQSPVKKKLKKTSVDYHKVFHKKLPMRKKFSKKATNVRLIDLTDEESTTPITTEEPKTSDIGPFKDGRTCTRKLWPYSPLLYNHCNAPVNKPNTKKPNTKVISAGFRPNISGNSIKTVLPNSHNTNKASCPNLSTLENLTNNIHKDITRLAKICTRFPKPQYFRFHYLMASTLSYMIGSIRIVLFKATFTLYHRRYYDYDQDAGVYRYMNIAEYPEKKSQYIMRTTIMRKRMNFHIFHWRTFQDLSLNYPNVAFIIAWKACMFGLRISSESHIFGKRDFSWGGAKCDFVGGLYVKKVNKVTLITNGKLTARYDASRLAHYSHSVLEAPCSRLIFSTTKEASCGECYRSFGH</sequence>
<feature type="non-terminal residue" evidence="1">
    <location>
        <position position="556"/>
    </location>
</feature>